<dbReference type="InterPro" id="IPR005583">
    <property type="entry name" value="YaaA"/>
</dbReference>
<evidence type="ECO:0000256" key="1">
    <source>
        <dbReference type="HAMAP-Rule" id="MF_00652"/>
    </source>
</evidence>
<reference evidence="2 3" key="1">
    <citation type="journal article" date="2013" name="Genome Biol. Evol.">
        <title>Genome evolution and phylogenomic analysis of candidatus kinetoplastibacterium, the betaproteobacterial endosymbionts of strigomonas and angomonas.</title>
        <authorList>
            <person name="Alves J.M."/>
            <person name="Serrano M.G."/>
            <person name="Maia da Silva F."/>
            <person name="Voegtly L.J."/>
            <person name="Matveyev A.V."/>
            <person name="Teixeira M.M."/>
            <person name="Camargo E.P."/>
            <person name="Buck G.A."/>
        </authorList>
    </citation>
    <scope>NUCLEOTIDE SEQUENCE [LARGE SCALE GENOMIC DNA]</scope>
    <source>
        <strain evidence="2 3">TCC012E</strain>
    </source>
</reference>
<dbReference type="PATRIC" id="fig|1208922.3.peg.495"/>
<dbReference type="KEGG" id="kbt:BCUE_0792"/>
<proteinExistence type="inferred from homology"/>
<organism evidence="2 3">
    <name type="scientific">Candidatus Kinetoplastidibacterium blastocrithidiae TCC012E</name>
    <dbReference type="NCBI Taxonomy" id="1208922"/>
    <lineage>
        <taxon>Bacteria</taxon>
        <taxon>Pseudomonadati</taxon>
        <taxon>Pseudomonadota</taxon>
        <taxon>Betaproteobacteria</taxon>
        <taxon>Candidatus Kinetoplastidibacterium</taxon>
    </lineage>
</organism>
<accession>M1LWN9</accession>
<dbReference type="AlphaFoldDB" id="M1LWN9"/>
<dbReference type="PANTHER" id="PTHR30283:SF4">
    <property type="entry name" value="PEROXIDE STRESS RESISTANCE PROTEIN YAAA"/>
    <property type="match status" value="1"/>
</dbReference>
<protein>
    <recommendedName>
        <fullName evidence="1">UPF0246 protein BCUE_0792</fullName>
    </recommendedName>
</protein>
<dbReference type="Proteomes" id="UP000011563">
    <property type="component" value="Chromosome"/>
</dbReference>
<comment type="similarity">
    <text evidence="1">Belongs to the UPF0246 family.</text>
</comment>
<keyword evidence="3" id="KW-1185">Reference proteome</keyword>
<dbReference type="PANTHER" id="PTHR30283">
    <property type="entry name" value="PEROXIDE STRESS RESPONSE PROTEIN YAAA"/>
    <property type="match status" value="1"/>
</dbReference>
<evidence type="ECO:0000313" key="3">
    <source>
        <dbReference type="Proteomes" id="UP000011563"/>
    </source>
</evidence>
<dbReference type="HOGENOM" id="CLU_061989_0_0_4"/>
<evidence type="ECO:0000313" key="2">
    <source>
        <dbReference type="EMBL" id="AGF49942.1"/>
    </source>
</evidence>
<dbReference type="Pfam" id="PF03883">
    <property type="entry name" value="H2O2_YaaD"/>
    <property type="match status" value="1"/>
</dbReference>
<gene>
    <name evidence="2" type="ORF">BCUE_0792</name>
</gene>
<name>M1LWN9_9PROT</name>
<dbReference type="GO" id="GO:0033194">
    <property type="term" value="P:response to hydroperoxide"/>
    <property type="evidence" value="ECO:0007669"/>
    <property type="project" value="TreeGrafter"/>
</dbReference>
<dbReference type="GO" id="GO:0005829">
    <property type="term" value="C:cytosol"/>
    <property type="evidence" value="ECO:0007669"/>
    <property type="project" value="TreeGrafter"/>
</dbReference>
<sequence>MLLLISPSKSLNLTNTTSMIKWNTRPFFFKESLMLVKELRERSLIELSDILKIKVNLARSVFAYYSNWNALSEFHALSIFKGSVYRALNISNFNLEDFFWAQDHLLILSGLFGILRPLDFIKPYRLEMSSKIQILDFKNLYAFWSSAITDFINNEIKKKKLNFLVNLSSNEYFNAIDLNKVNASIVNCVFQEYKIDRWKIIGVNAKMLRGLMARYVITNKIGSINDLKKFSYDGYEYDDIASNNECLFFRKK</sequence>
<dbReference type="HAMAP" id="MF_00652">
    <property type="entry name" value="UPF0246"/>
    <property type="match status" value="1"/>
</dbReference>
<dbReference type="EMBL" id="CP003807">
    <property type="protein sequence ID" value="AGF49942.1"/>
    <property type="molecule type" value="Genomic_DNA"/>
</dbReference>